<evidence type="ECO:0000256" key="2">
    <source>
        <dbReference type="ARBA" id="ARBA00022737"/>
    </source>
</evidence>
<evidence type="ECO:0000256" key="3">
    <source>
        <dbReference type="PROSITE-ProRule" id="PRU00708"/>
    </source>
</evidence>
<feature type="repeat" description="PPR" evidence="3">
    <location>
        <begin position="48"/>
        <end position="82"/>
    </location>
</feature>
<feature type="repeat" description="PPR" evidence="3">
    <location>
        <begin position="262"/>
        <end position="295"/>
    </location>
</feature>
<dbReference type="GO" id="GO:0003729">
    <property type="term" value="F:mRNA binding"/>
    <property type="evidence" value="ECO:0000318"/>
    <property type="project" value="GO_Central"/>
</dbReference>
<dbReference type="PROSITE" id="PS51375">
    <property type="entry name" value="PPR"/>
    <property type="match status" value="8"/>
</dbReference>
<reference evidence="4" key="1">
    <citation type="journal article" date="2017" name="Nature">
        <title>The sunflower genome provides insights into oil metabolism, flowering and Asterid evolution.</title>
        <authorList>
            <person name="Badouin H."/>
            <person name="Gouzy J."/>
            <person name="Grassa C.J."/>
            <person name="Murat F."/>
            <person name="Staton S.E."/>
            <person name="Cottret L."/>
            <person name="Lelandais-Briere C."/>
            <person name="Owens G.L."/>
            <person name="Carrere S."/>
            <person name="Mayjonade B."/>
            <person name="Legrand L."/>
            <person name="Gill N."/>
            <person name="Kane N.C."/>
            <person name="Bowers J.E."/>
            <person name="Hubner S."/>
            <person name="Bellec A."/>
            <person name="Berard A."/>
            <person name="Berges H."/>
            <person name="Blanchet N."/>
            <person name="Boniface M.C."/>
            <person name="Brunel D."/>
            <person name="Catrice O."/>
            <person name="Chaidir N."/>
            <person name="Claudel C."/>
            <person name="Donnadieu C."/>
            <person name="Faraut T."/>
            <person name="Fievet G."/>
            <person name="Helmstetter N."/>
            <person name="King M."/>
            <person name="Knapp S.J."/>
            <person name="Lai Z."/>
            <person name="Le Paslier M.C."/>
            <person name="Lippi Y."/>
            <person name="Lorenzon L."/>
            <person name="Mandel J.R."/>
            <person name="Marage G."/>
            <person name="Marchand G."/>
            <person name="Marquand E."/>
            <person name="Bret-Mestries E."/>
            <person name="Morien E."/>
            <person name="Nambeesan S."/>
            <person name="Nguyen T."/>
            <person name="Pegot-Espagnet P."/>
            <person name="Pouilly N."/>
            <person name="Raftis F."/>
            <person name="Sallet E."/>
            <person name="Schiex T."/>
            <person name="Thomas J."/>
            <person name="Vandecasteele C."/>
            <person name="Vares D."/>
            <person name="Vear F."/>
            <person name="Vautrin S."/>
            <person name="Crespi M."/>
            <person name="Mangin B."/>
            <person name="Burke J.M."/>
            <person name="Salse J."/>
            <person name="Munos S."/>
            <person name="Vincourt P."/>
            <person name="Rieseberg L.H."/>
            <person name="Langlade N.B."/>
        </authorList>
    </citation>
    <scope>NUCLEOTIDE SEQUENCE</scope>
    <source>
        <tissue evidence="4">Leaves</tissue>
    </source>
</reference>
<dbReference type="Pfam" id="PF01535">
    <property type="entry name" value="PPR"/>
    <property type="match status" value="2"/>
</dbReference>
<dbReference type="NCBIfam" id="TIGR00756">
    <property type="entry name" value="PPR"/>
    <property type="match status" value="7"/>
</dbReference>
<dbReference type="Gene3D" id="1.25.40.10">
    <property type="entry name" value="Tetratricopeptide repeat domain"/>
    <property type="match status" value="3"/>
</dbReference>
<feature type="repeat" description="PPR" evidence="3">
    <location>
        <begin position="192"/>
        <end position="226"/>
    </location>
</feature>
<feature type="repeat" description="PPR" evidence="3">
    <location>
        <begin position="157"/>
        <end position="191"/>
    </location>
</feature>
<evidence type="ECO:0000313" key="4">
    <source>
        <dbReference type="EMBL" id="KAF5781666.1"/>
    </source>
</evidence>
<keyword evidence="2" id="KW-0677">Repeat</keyword>
<comment type="similarity">
    <text evidence="1">Belongs to the PPR family. P subfamily.</text>
</comment>
<accession>A0A9K3HNX2</accession>
<sequence>MFREMSGKGLKPDGVTYSTMIQGLFQVGRCVDACKLFNEMHAQGLIPDQCTYRIILDDLCNNHLVEDALSLFQLMGDSKLNSDIVVYTILIDGAGKCGTYNVVFDQIKGDFDSITLRGLVPGIVTYNSLLNGYCKNQNIEKAMQMFREMAGEGLKPDVVTYNTMLQGLFKVGRCVAARKLFDEMHAQGQIPNQNTYRIVLEGLCNNRQVEEALSLFQLMGDSKLNSDIVVYTILIDGAGKCGKFHIARNLFHGLSVKGLKPNVRTYNVMIGGFCREGLLGEAMLFLKMEESGCLPNNVIYHVLVQGCLKNKHYDDVEMLLEEMDGRGYSIDASTSSWLIHHIAASLLDRSMLKLFGKLVPKELMDDPSLCYWE</sequence>
<dbReference type="AlphaFoldDB" id="A0A9K3HNX2"/>
<dbReference type="EMBL" id="MNCJ02000326">
    <property type="protein sequence ID" value="KAF5781666.1"/>
    <property type="molecule type" value="Genomic_DNA"/>
</dbReference>
<feature type="repeat" description="PPR" evidence="3">
    <location>
        <begin position="122"/>
        <end position="156"/>
    </location>
</feature>
<name>A0A9K3HNX2_HELAN</name>
<dbReference type="PANTHER" id="PTHR47936:SF1">
    <property type="entry name" value="PENTATRICOPEPTIDE REPEAT-CONTAINING PROTEIN GUN1, CHLOROPLASTIC"/>
    <property type="match status" value="1"/>
</dbReference>
<dbReference type="Gramene" id="mRNA:HanXRQr2_Chr11g0486421">
    <property type="protein sequence ID" value="mRNA:HanXRQr2_Chr11g0486421"/>
    <property type="gene ID" value="HanXRQr2_Chr11g0486421"/>
</dbReference>
<dbReference type="PANTHER" id="PTHR47936">
    <property type="entry name" value="PPR_LONG DOMAIN-CONTAINING PROTEIN"/>
    <property type="match status" value="1"/>
</dbReference>
<gene>
    <name evidence="4" type="ORF">HanXRQr2_Chr11g0486421</name>
</gene>
<feature type="repeat" description="PPR" evidence="3">
    <location>
        <begin position="296"/>
        <end position="330"/>
    </location>
</feature>
<protein>
    <submittedName>
        <fullName evidence="4">Tetratricopeptide-like helical domain superfamily</fullName>
    </submittedName>
</protein>
<dbReference type="InterPro" id="IPR011990">
    <property type="entry name" value="TPR-like_helical_dom_sf"/>
</dbReference>
<dbReference type="Proteomes" id="UP000215914">
    <property type="component" value="Unassembled WGS sequence"/>
</dbReference>
<evidence type="ECO:0000256" key="1">
    <source>
        <dbReference type="ARBA" id="ARBA00007626"/>
    </source>
</evidence>
<dbReference type="Pfam" id="PF13041">
    <property type="entry name" value="PPR_2"/>
    <property type="match status" value="3"/>
</dbReference>
<evidence type="ECO:0000313" key="5">
    <source>
        <dbReference type="Proteomes" id="UP000215914"/>
    </source>
</evidence>
<keyword evidence="5" id="KW-1185">Reference proteome</keyword>
<organism evidence="4 5">
    <name type="scientific">Helianthus annuus</name>
    <name type="common">Common sunflower</name>
    <dbReference type="NCBI Taxonomy" id="4232"/>
    <lineage>
        <taxon>Eukaryota</taxon>
        <taxon>Viridiplantae</taxon>
        <taxon>Streptophyta</taxon>
        <taxon>Embryophyta</taxon>
        <taxon>Tracheophyta</taxon>
        <taxon>Spermatophyta</taxon>
        <taxon>Magnoliopsida</taxon>
        <taxon>eudicotyledons</taxon>
        <taxon>Gunneridae</taxon>
        <taxon>Pentapetalae</taxon>
        <taxon>asterids</taxon>
        <taxon>campanulids</taxon>
        <taxon>Asterales</taxon>
        <taxon>Asteraceae</taxon>
        <taxon>Asteroideae</taxon>
        <taxon>Heliantheae alliance</taxon>
        <taxon>Heliantheae</taxon>
        <taxon>Helianthus</taxon>
    </lineage>
</organism>
<reference evidence="4" key="2">
    <citation type="submission" date="2020-06" db="EMBL/GenBank/DDBJ databases">
        <title>Helianthus annuus Genome sequencing and assembly Release 2.</title>
        <authorList>
            <person name="Gouzy J."/>
            <person name="Langlade N."/>
            <person name="Munos S."/>
        </authorList>
    </citation>
    <scope>NUCLEOTIDE SEQUENCE</scope>
    <source>
        <tissue evidence="4">Leaves</tissue>
    </source>
</reference>
<comment type="caution">
    <text evidence="4">The sequence shown here is derived from an EMBL/GenBank/DDBJ whole genome shotgun (WGS) entry which is preliminary data.</text>
</comment>
<proteinExistence type="inferred from homology"/>
<feature type="repeat" description="PPR" evidence="3">
    <location>
        <begin position="227"/>
        <end position="261"/>
    </location>
</feature>
<dbReference type="InterPro" id="IPR002885">
    <property type="entry name" value="PPR_rpt"/>
</dbReference>
<feature type="repeat" description="PPR" evidence="3">
    <location>
        <begin position="13"/>
        <end position="47"/>
    </location>
</feature>